<dbReference type="STRING" id="1008459.TASI_0737"/>
<dbReference type="eggNOG" id="COG2518">
    <property type="taxonomic scope" value="Bacteria"/>
</dbReference>
<dbReference type="PANTHER" id="PTHR11579">
    <property type="entry name" value="PROTEIN-L-ISOASPARTATE O-METHYLTRANSFERASE"/>
    <property type="match status" value="1"/>
</dbReference>
<dbReference type="EC" id="2.1.1.77" evidence="3 9"/>
<accession>G4Q9H1</accession>
<evidence type="ECO:0000256" key="3">
    <source>
        <dbReference type="ARBA" id="ARBA00011890"/>
    </source>
</evidence>
<protein>
    <recommendedName>
        <fullName evidence="4 9">Protein-L-isoaspartate O-methyltransferase</fullName>
        <ecNumber evidence="3 9">2.1.1.77</ecNumber>
    </recommendedName>
</protein>
<dbReference type="Proteomes" id="UP000009284">
    <property type="component" value="Chromosome"/>
</dbReference>
<dbReference type="GO" id="GO:0030091">
    <property type="term" value="P:protein repair"/>
    <property type="evidence" value="ECO:0007669"/>
    <property type="project" value="UniProtKB-UniRule"/>
</dbReference>
<keyword evidence="12" id="KW-1185">Reference proteome</keyword>
<evidence type="ECO:0000256" key="10">
    <source>
        <dbReference type="SAM" id="MobiDB-lite"/>
    </source>
</evidence>
<dbReference type="GO" id="GO:0005737">
    <property type="term" value="C:cytoplasm"/>
    <property type="evidence" value="ECO:0007669"/>
    <property type="project" value="UniProtKB-SubCell"/>
</dbReference>
<dbReference type="SUPFAM" id="SSF53335">
    <property type="entry name" value="S-adenosyl-L-methionine-dependent methyltransferases"/>
    <property type="match status" value="1"/>
</dbReference>
<feature type="region of interest" description="Disordered" evidence="10">
    <location>
        <begin position="1"/>
        <end position="23"/>
    </location>
</feature>
<keyword evidence="7 11" id="KW-0808">Transferase</keyword>
<dbReference type="Pfam" id="PF01135">
    <property type="entry name" value="PCMT"/>
    <property type="match status" value="1"/>
</dbReference>
<organism evidence="11 12">
    <name type="scientific">Taylorella asinigenitalis (strain MCE3)</name>
    <dbReference type="NCBI Taxonomy" id="1008459"/>
    <lineage>
        <taxon>Bacteria</taxon>
        <taxon>Pseudomonadati</taxon>
        <taxon>Pseudomonadota</taxon>
        <taxon>Betaproteobacteria</taxon>
        <taxon>Burkholderiales</taxon>
        <taxon>Alcaligenaceae</taxon>
        <taxon>Taylorella</taxon>
    </lineage>
</organism>
<reference key="1">
    <citation type="submission" date="2011-09" db="EMBL/GenBank/DDBJ databases">
        <title>Genomic characterization of the Taylorella genus.</title>
        <authorList>
            <person name="Hebert L."/>
            <person name="Moumen B."/>
            <person name="Pons N."/>
            <person name="Duquesne F."/>
            <person name="Breuil M.-F."/>
            <person name="Goux D."/>
            <person name="Batto J.-M."/>
            <person name="Renault P."/>
            <person name="Laugier C."/>
            <person name="Petry S."/>
        </authorList>
    </citation>
    <scope>NUCLEOTIDE SEQUENCE</scope>
    <source>
        <strain>MCE3</strain>
    </source>
</reference>
<evidence type="ECO:0000256" key="7">
    <source>
        <dbReference type="ARBA" id="ARBA00022679"/>
    </source>
</evidence>
<dbReference type="GO" id="GO:0032259">
    <property type="term" value="P:methylation"/>
    <property type="evidence" value="ECO:0007669"/>
    <property type="project" value="UniProtKB-KW"/>
</dbReference>
<keyword evidence="8" id="KW-0949">S-adenosyl-L-methionine</keyword>
<dbReference type="PROSITE" id="PS01279">
    <property type="entry name" value="PCMT"/>
    <property type="match status" value="1"/>
</dbReference>
<comment type="subcellular location">
    <subcellularLocation>
        <location evidence="1">Cytoplasm</location>
    </subcellularLocation>
</comment>
<dbReference type="KEGG" id="tas:TASI_0737"/>
<evidence type="ECO:0000313" key="12">
    <source>
        <dbReference type="Proteomes" id="UP000009284"/>
    </source>
</evidence>
<proteinExistence type="inferred from homology"/>
<dbReference type="NCBIfam" id="TIGR00080">
    <property type="entry name" value="pimt"/>
    <property type="match status" value="1"/>
</dbReference>
<evidence type="ECO:0000256" key="8">
    <source>
        <dbReference type="ARBA" id="ARBA00022691"/>
    </source>
</evidence>
<dbReference type="EMBL" id="CP003059">
    <property type="protein sequence ID" value="AEP36508.1"/>
    <property type="molecule type" value="Genomic_DNA"/>
</dbReference>
<feature type="compositionally biased region" description="Polar residues" evidence="10">
    <location>
        <begin position="1"/>
        <end position="20"/>
    </location>
</feature>
<dbReference type="GO" id="GO:0004719">
    <property type="term" value="F:protein-L-isoaspartate (D-aspartate) O-methyltransferase activity"/>
    <property type="evidence" value="ECO:0007669"/>
    <property type="project" value="UniProtKB-UniRule"/>
</dbReference>
<evidence type="ECO:0000256" key="4">
    <source>
        <dbReference type="ARBA" id="ARBA00013346"/>
    </source>
</evidence>
<name>G4Q9H1_TAYAM</name>
<keyword evidence="5" id="KW-0963">Cytoplasm</keyword>
<comment type="similarity">
    <text evidence="2">Belongs to the methyltransferase superfamily. L-isoaspartyl/D-aspartyl protein methyltransferase family.</text>
</comment>
<evidence type="ECO:0000256" key="2">
    <source>
        <dbReference type="ARBA" id="ARBA00005369"/>
    </source>
</evidence>
<dbReference type="PANTHER" id="PTHR11579:SF0">
    <property type="entry name" value="PROTEIN-L-ISOASPARTATE(D-ASPARTATE) O-METHYLTRANSFERASE"/>
    <property type="match status" value="1"/>
</dbReference>
<dbReference type="Gene3D" id="3.40.50.150">
    <property type="entry name" value="Vaccinia Virus protein VP39"/>
    <property type="match status" value="1"/>
</dbReference>
<sequence length="257" mass="28077">MIKKQIISTNSNTRLSSGSRNIGIKSPSPEVKLRFQKALELNSGLNSDIHRIRMVEALREFGITSDTRVLDAMVRVQRHVFMDPGTRSRAYVDEALPIGYGQTISKPSVVARMITLALQNNRQNNVLEIGTGCGYQAAVLSCIYKSVHSIERITGLYNLALSNIKRISDLPSIDIVLGDGMLGLTKAAPYDAIILAAAGLEVPKTLLTQLDIGGILVAPVGGANQKLVTFRRISNNNWINSEYESTRFVPLKSGIQV</sequence>
<evidence type="ECO:0000256" key="1">
    <source>
        <dbReference type="ARBA" id="ARBA00004496"/>
    </source>
</evidence>
<dbReference type="InterPro" id="IPR000682">
    <property type="entry name" value="PCMT"/>
</dbReference>
<dbReference type="NCBIfam" id="NF001453">
    <property type="entry name" value="PRK00312.1"/>
    <property type="match status" value="1"/>
</dbReference>
<gene>
    <name evidence="11" type="ordered locus">TASI_0737</name>
</gene>
<dbReference type="InterPro" id="IPR029063">
    <property type="entry name" value="SAM-dependent_MTases_sf"/>
</dbReference>
<evidence type="ECO:0000313" key="11">
    <source>
        <dbReference type="EMBL" id="AEP36508.1"/>
    </source>
</evidence>
<dbReference type="RefSeq" id="WP_014111405.1">
    <property type="nucleotide sequence ID" value="NC_016043.1"/>
</dbReference>
<reference evidence="11 12" key="2">
    <citation type="journal article" date="2012" name="PLoS ONE">
        <title>Genomic characterization of the taylorella genus.</title>
        <authorList>
            <person name="Hebert L."/>
            <person name="Moumen B."/>
            <person name="Pons N."/>
            <person name="Duquesne F."/>
            <person name="Breuil M.F."/>
            <person name="Goux D."/>
            <person name="Batto J.M."/>
            <person name="Laugier C."/>
            <person name="Renault P."/>
            <person name="Petry S."/>
        </authorList>
    </citation>
    <scope>NUCLEOTIDE SEQUENCE [LARGE SCALE GENOMIC DNA]</scope>
    <source>
        <strain evidence="11 12">MCE3</strain>
    </source>
</reference>
<dbReference type="AlphaFoldDB" id="G4Q9H1"/>
<evidence type="ECO:0000256" key="6">
    <source>
        <dbReference type="ARBA" id="ARBA00022603"/>
    </source>
</evidence>
<evidence type="ECO:0000256" key="5">
    <source>
        <dbReference type="ARBA" id="ARBA00022490"/>
    </source>
</evidence>
<dbReference type="HOGENOM" id="CLU_055432_1_0_4"/>
<dbReference type="OrthoDB" id="9810066at2"/>
<evidence type="ECO:0000256" key="9">
    <source>
        <dbReference type="NCBIfam" id="TIGR00080"/>
    </source>
</evidence>
<dbReference type="CDD" id="cd02440">
    <property type="entry name" value="AdoMet_MTases"/>
    <property type="match status" value="1"/>
</dbReference>
<keyword evidence="6 11" id="KW-0489">Methyltransferase</keyword>